<dbReference type="Proteomes" id="UP000185612">
    <property type="component" value="Unassembled WGS sequence"/>
</dbReference>
<sequence>MTWALLGVVAFAFLAVGLFGSLVQSRQVTGDVHARLLRAHEELAARAPAYRQPLAAVRAQLQVDKLRADEAAAGWQVGAADWVAGPPGGDDLAQDAAVREFARAHAAEPHVTVGRVRAHDGPAWVLVSPLTDGSQRAVYVRIVRDPQARLWATRGAYAASTLALLAAVAGLSCRLTPRLQQRLLVGTPAPPVRPPD</sequence>
<accession>A0A1Q5PYI6</accession>
<organism evidence="1 2">
    <name type="scientific">Buchananella hordeovulneris</name>
    <dbReference type="NCBI Taxonomy" id="52770"/>
    <lineage>
        <taxon>Bacteria</taxon>
        <taxon>Bacillati</taxon>
        <taxon>Actinomycetota</taxon>
        <taxon>Actinomycetes</taxon>
        <taxon>Actinomycetales</taxon>
        <taxon>Actinomycetaceae</taxon>
        <taxon>Buchananella</taxon>
    </lineage>
</organism>
<reference evidence="2" key="1">
    <citation type="submission" date="2016-12" db="EMBL/GenBank/DDBJ databases">
        <authorList>
            <person name="Meng X."/>
        </authorList>
    </citation>
    <scope>NUCLEOTIDE SEQUENCE [LARGE SCALE GENOMIC DNA]</scope>
    <source>
        <strain evidence="2">DSM 20732</strain>
    </source>
</reference>
<dbReference type="STRING" id="52770.BSZ40_00820"/>
<dbReference type="AlphaFoldDB" id="A0A1Q5PYI6"/>
<proteinExistence type="predicted"/>
<comment type="caution">
    <text evidence="1">The sequence shown here is derived from an EMBL/GenBank/DDBJ whole genome shotgun (WGS) entry which is preliminary data.</text>
</comment>
<keyword evidence="2" id="KW-1185">Reference proteome</keyword>
<gene>
    <name evidence="1" type="ORF">BSZ40_00820</name>
</gene>
<protein>
    <submittedName>
        <fullName evidence="1">Uncharacterized protein</fullName>
    </submittedName>
</protein>
<name>A0A1Q5PYI6_9ACTO</name>
<evidence type="ECO:0000313" key="2">
    <source>
        <dbReference type="Proteomes" id="UP000185612"/>
    </source>
</evidence>
<dbReference type="InParanoid" id="A0A1Q5PYI6"/>
<dbReference type="EMBL" id="MQVS01000001">
    <property type="protein sequence ID" value="OKL52683.1"/>
    <property type="molecule type" value="Genomic_DNA"/>
</dbReference>
<evidence type="ECO:0000313" key="1">
    <source>
        <dbReference type="EMBL" id="OKL52683.1"/>
    </source>
</evidence>